<gene>
    <name evidence="9" type="ORF">J8N05_46040</name>
</gene>
<feature type="transmembrane region" description="Helical" evidence="7">
    <location>
        <begin position="31"/>
        <end position="50"/>
    </location>
</feature>
<evidence type="ECO:0000256" key="1">
    <source>
        <dbReference type="ARBA" id="ARBA00004651"/>
    </source>
</evidence>
<comment type="caution">
    <text evidence="9">The sequence shown here is derived from an EMBL/GenBank/DDBJ whole genome shotgun (WGS) entry which is preliminary data.</text>
</comment>
<protein>
    <submittedName>
        <fullName evidence="9">MFS transporter</fullName>
    </submittedName>
</protein>
<keyword evidence="3" id="KW-1003">Cell membrane</keyword>
<feature type="transmembrane region" description="Helical" evidence="7">
    <location>
        <begin position="260"/>
        <end position="279"/>
    </location>
</feature>
<feature type="transmembrane region" description="Helical" evidence="7">
    <location>
        <begin position="231"/>
        <end position="253"/>
    </location>
</feature>
<feature type="transmembrane region" description="Helical" evidence="7">
    <location>
        <begin position="122"/>
        <end position="143"/>
    </location>
</feature>
<evidence type="ECO:0000256" key="6">
    <source>
        <dbReference type="ARBA" id="ARBA00023136"/>
    </source>
</evidence>
<keyword evidence="4 7" id="KW-0812">Transmembrane</keyword>
<dbReference type="InterPro" id="IPR020846">
    <property type="entry name" value="MFS_dom"/>
</dbReference>
<dbReference type="InterPro" id="IPR004740">
    <property type="entry name" value="Nuc_H_symport"/>
</dbReference>
<dbReference type="Pfam" id="PF03825">
    <property type="entry name" value="Nuc_H_symport"/>
    <property type="match status" value="1"/>
</dbReference>
<keyword evidence="10" id="KW-1185">Reference proteome</keyword>
<evidence type="ECO:0000259" key="8">
    <source>
        <dbReference type="PROSITE" id="PS50850"/>
    </source>
</evidence>
<dbReference type="InterPro" id="IPR036259">
    <property type="entry name" value="MFS_trans_sf"/>
</dbReference>
<dbReference type="GO" id="GO:0015212">
    <property type="term" value="F:cytidine transmembrane transporter activity"/>
    <property type="evidence" value="ECO:0007669"/>
    <property type="project" value="TreeGrafter"/>
</dbReference>
<name>A0A940Y5C7_9ACTN</name>
<comment type="subcellular location">
    <subcellularLocation>
        <location evidence="1">Cell membrane</location>
        <topology evidence="1">Multi-pass membrane protein</topology>
    </subcellularLocation>
</comment>
<dbReference type="SUPFAM" id="SSF103473">
    <property type="entry name" value="MFS general substrate transporter"/>
    <property type="match status" value="1"/>
</dbReference>
<evidence type="ECO:0000256" key="4">
    <source>
        <dbReference type="ARBA" id="ARBA00022692"/>
    </source>
</evidence>
<dbReference type="AlphaFoldDB" id="A0A940Y5C7"/>
<reference evidence="9 10" key="1">
    <citation type="submission" date="2021-04" db="EMBL/GenBank/DDBJ databases">
        <authorList>
            <person name="Tang X."/>
            <person name="Zhou X."/>
            <person name="Chen X."/>
            <person name="Cernava T."/>
            <person name="Zhang C."/>
        </authorList>
    </citation>
    <scope>NUCLEOTIDE SEQUENCE [LARGE SCALE GENOMIC DNA]</scope>
    <source>
        <strain evidence="9 10">BH-SS-21</strain>
    </source>
</reference>
<feature type="transmembrane region" description="Helical" evidence="7">
    <location>
        <begin position="285"/>
        <end position="309"/>
    </location>
</feature>
<dbReference type="Gene3D" id="1.20.1250.20">
    <property type="entry name" value="MFS general substrate transporter like domains"/>
    <property type="match status" value="2"/>
</dbReference>
<feature type="domain" description="Major facilitator superfamily (MFS) profile" evidence="8">
    <location>
        <begin position="149"/>
        <end position="395"/>
    </location>
</feature>
<keyword evidence="5 7" id="KW-1133">Transmembrane helix</keyword>
<dbReference type="PROSITE" id="PS50850">
    <property type="entry name" value="MFS"/>
    <property type="match status" value="1"/>
</dbReference>
<feature type="transmembrane region" description="Helical" evidence="7">
    <location>
        <begin position="362"/>
        <end position="382"/>
    </location>
</feature>
<feature type="transmembrane region" description="Helical" evidence="7">
    <location>
        <begin position="62"/>
        <end position="79"/>
    </location>
</feature>
<evidence type="ECO:0000313" key="9">
    <source>
        <dbReference type="EMBL" id="MBQ0855530.1"/>
    </source>
</evidence>
<keyword evidence="2" id="KW-0813">Transport</keyword>
<feature type="transmembrane region" description="Helical" evidence="7">
    <location>
        <begin position="198"/>
        <end position="219"/>
    </location>
</feature>
<feature type="transmembrane region" description="Helical" evidence="7">
    <location>
        <begin position="91"/>
        <end position="110"/>
    </location>
</feature>
<evidence type="ECO:0000313" key="10">
    <source>
        <dbReference type="Proteomes" id="UP000677413"/>
    </source>
</evidence>
<accession>A0A940Y5C7</accession>
<evidence type="ECO:0000256" key="7">
    <source>
        <dbReference type="SAM" id="Phobius"/>
    </source>
</evidence>
<dbReference type="GO" id="GO:0005886">
    <property type="term" value="C:plasma membrane"/>
    <property type="evidence" value="ECO:0007669"/>
    <property type="project" value="UniProtKB-SubCell"/>
</dbReference>
<organism evidence="9 10">
    <name type="scientific">Streptomyces liliiviolaceus</name>
    <dbReference type="NCBI Taxonomy" id="2823109"/>
    <lineage>
        <taxon>Bacteria</taxon>
        <taxon>Bacillati</taxon>
        <taxon>Actinomycetota</taxon>
        <taxon>Actinomycetes</taxon>
        <taxon>Kitasatosporales</taxon>
        <taxon>Streptomycetaceae</taxon>
        <taxon>Streptomyces</taxon>
    </lineage>
</organism>
<sequence length="395" mass="41418">MMLLEFIVFGSWFATFGLVLATNNLASIIGTAYTLAAVAAIVAPMLLGALGDRFLSSHKGLGIAHLAGGAVMLTLPAVVRAGNGTLTLTLIFVYMLFFQPTLGLANAIAFRHLGANKRHFPYIRVFGTVGWVVAGFGVGWLGLSASVGLFYVTAIASFALGLYAFTLPATPPPARGARFSLGDLVGAKAFRLLRHRNFAVLMGCAVLTAVSLGVYNTYAATYLSALGIGNVAGVLALGQASEVVFIVTIPLVLKRVGMKWALFLGMCMWAVRFFLFIEAAGSGDWLAVTAIVLQGICNDFFLVLAALYIGQVAPVQLAAQAQGMLILVVSGVGAFIGSFVAGEIYNATVGAQSNPAPSDWNAVWALPIATAALAAVLWALLFRHTRGQEAQPLEA</sequence>
<feature type="transmembrane region" description="Helical" evidence="7">
    <location>
        <begin position="321"/>
        <end position="342"/>
    </location>
</feature>
<feature type="transmembrane region" description="Helical" evidence="7">
    <location>
        <begin position="149"/>
        <end position="169"/>
    </location>
</feature>
<dbReference type="Proteomes" id="UP000677413">
    <property type="component" value="Unassembled WGS sequence"/>
</dbReference>
<evidence type="ECO:0000256" key="3">
    <source>
        <dbReference type="ARBA" id="ARBA00022475"/>
    </source>
</evidence>
<keyword evidence="6 7" id="KW-0472">Membrane</keyword>
<dbReference type="PANTHER" id="PTHR23522">
    <property type="entry name" value="BLL5896 PROTEIN"/>
    <property type="match status" value="1"/>
</dbReference>
<evidence type="ECO:0000256" key="2">
    <source>
        <dbReference type="ARBA" id="ARBA00022448"/>
    </source>
</evidence>
<dbReference type="PANTHER" id="PTHR23522:SF4">
    <property type="entry name" value="NUCLEOSIDE PERMEASE NUPG-RELATED"/>
    <property type="match status" value="1"/>
</dbReference>
<dbReference type="GO" id="GO:0015213">
    <property type="term" value="F:uridine transmembrane transporter activity"/>
    <property type="evidence" value="ECO:0007669"/>
    <property type="project" value="TreeGrafter"/>
</dbReference>
<proteinExistence type="predicted"/>
<dbReference type="EMBL" id="JAGPYQ010000002">
    <property type="protein sequence ID" value="MBQ0855530.1"/>
    <property type="molecule type" value="Genomic_DNA"/>
</dbReference>
<evidence type="ECO:0000256" key="5">
    <source>
        <dbReference type="ARBA" id="ARBA00022989"/>
    </source>
</evidence>